<sequence length="139" mass="16373">MKHNYFLLFFVFLNIMLFPKNAYGDETWTTEEYKVIYLEDRKNTAVWRYGDNVGHVFIDGLGGKTEGRGSYHGYWVQKSSSRRCDTYREDINGKPTYYWGRFEIKFIDPNFPSRWQAKLGLCDQKTTIILNGTPSVLDN</sequence>
<organism evidence="1">
    <name type="scientific">Trichodesmium erythraeum (strain IMS101)</name>
    <dbReference type="NCBI Taxonomy" id="203124"/>
    <lineage>
        <taxon>Bacteria</taxon>
        <taxon>Bacillati</taxon>
        <taxon>Cyanobacteriota</taxon>
        <taxon>Cyanophyceae</taxon>
        <taxon>Oscillatoriophycideae</taxon>
        <taxon>Oscillatoriales</taxon>
        <taxon>Microcoleaceae</taxon>
        <taxon>Trichodesmium</taxon>
    </lineage>
</organism>
<gene>
    <name evidence="1" type="ordered locus">Tery_0177</name>
</gene>
<proteinExistence type="predicted"/>
<protein>
    <submittedName>
        <fullName evidence="1">Uncharacterized protein</fullName>
    </submittedName>
</protein>
<dbReference type="KEGG" id="ter:Tery_0177"/>
<dbReference type="AlphaFoldDB" id="Q11A05"/>
<evidence type="ECO:0000313" key="1">
    <source>
        <dbReference type="EMBL" id="ABG49669.1"/>
    </source>
</evidence>
<dbReference type="eggNOG" id="ENOG503065G">
    <property type="taxonomic scope" value="Bacteria"/>
</dbReference>
<dbReference type="EMBL" id="CP000393">
    <property type="protein sequence ID" value="ABG49669.1"/>
    <property type="molecule type" value="Genomic_DNA"/>
</dbReference>
<reference evidence="1" key="1">
    <citation type="submission" date="2006-06" db="EMBL/GenBank/DDBJ databases">
        <title>Complete sequence of Trichodesmium erythraeum IMS101.</title>
        <authorList>
            <consortium name="US DOE Joint Genome Institute"/>
            <person name="Copeland A."/>
            <person name="Lucas S."/>
            <person name="Lapidus A."/>
            <person name="Barry K."/>
            <person name="Detter J.C."/>
            <person name="Glavina del Rio T."/>
            <person name="Hammon N."/>
            <person name="Israni S."/>
            <person name="Dalin E."/>
            <person name="Tice H."/>
            <person name="Pitluck S."/>
            <person name="Kiss H."/>
            <person name="Munk A.C."/>
            <person name="Brettin T."/>
            <person name="Bruce D."/>
            <person name="Han C."/>
            <person name="Tapia R."/>
            <person name="Gilna P."/>
            <person name="Schmutz J."/>
            <person name="Larimer F."/>
            <person name="Land M."/>
            <person name="Hauser L."/>
            <person name="Kyrpides N."/>
            <person name="Kim E."/>
            <person name="Richardson P."/>
        </authorList>
    </citation>
    <scope>NUCLEOTIDE SEQUENCE [LARGE SCALE GENOMIC DNA]</scope>
    <source>
        <strain evidence="1">IMS101</strain>
    </source>
</reference>
<dbReference type="HOGENOM" id="CLU_142164_0_0_3"/>
<dbReference type="OrthoDB" id="572536at2"/>
<accession>Q11A05</accession>
<name>Q11A05_TRIEI</name>